<sequence>MKVYKLFFILLFSMLTISCTSKNIKKANQIINKIENYRKLKHVIPNNLNAIGVKETEEGPVYYKKVDSLNYMVWVQAESSIGESKIYYSDTQKWENGFREVDKSKSK</sequence>
<proteinExistence type="predicted"/>
<dbReference type="AlphaFoldDB" id="A0A3D9CHX2"/>
<dbReference type="RefSeq" id="WP_123873702.1">
    <property type="nucleotide sequence ID" value="NZ_CBCRVL010000014.1"/>
</dbReference>
<feature type="signal peptide" evidence="1">
    <location>
        <begin position="1"/>
        <end position="18"/>
    </location>
</feature>
<comment type="caution">
    <text evidence="2">The sequence shown here is derived from an EMBL/GenBank/DDBJ whole genome shotgun (WGS) entry which is preliminary data.</text>
</comment>
<name>A0A3D9CHX2_9FLAO</name>
<dbReference type="EMBL" id="QNUE01000015">
    <property type="protein sequence ID" value="REC65306.1"/>
    <property type="molecule type" value="Genomic_DNA"/>
</dbReference>
<reference evidence="2 3" key="1">
    <citation type="journal article" date="2007" name="Int. J. Syst. Evol. Microbiol.">
        <title>Chryseobacterium flavum sp. nov., isolated from polluted soil.</title>
        <authorList>
            <person name="Zhou Y."/>
            <person name="Dong J."/>
            <person name="Wang X."/>
            <person name="Huang X."/>
            <person name="Zhang K.Y."/>
            <person name="Zhang Y.Q."/>
            <person name="Guo Y.F."/>
            <person name="Lai R."/>
            <person name="Li W.J."/>
        </authorList>
    </citation>
    <scope>NUCLEOTIDE SEQUENCE [LARGE SCALE GENOMIC DNA]</scope>
    <source>
        <strain evidence="2 3">KCTC 12877</strain>
    </source>
</reference>
<feature type="chain" id="PRO_5017592197" description="Lipoprotein" evidence="1">
    <location>
        <begin position="19"/>
        <end position="107"/>
    </location>
</feature>
<protein>
    <recommendedName>
        <fullName evidence="4">Lipoprotein</fullName>
    </recommendedName>
</protein>
<evidence type="ECO:0000313" key="3">
    <source>
        <dbReference type="Proteomes" id="UP000256769"/>
    </source>
</evidence>
<evidence type="ECO:0000313" key="2">
    <source>
        <dbReference type="EMBL" id="REC65306.1"/>
    </source>
</evidence>
<evidence type="ECO:0008006" key="4">
    <source>
        <dbReference type="Google" id="ProtNLM"/>
    </source>
</evidence>
<keyword evidence="3" id="KW-1185">Reference proteome</keyword>
<accession>A0A3D9CHX2</accession>
<evidence type="ECO:0000256" key="1">
    <source>
        <dbReference type="SAM" id="SignalP"/>
    </source>
</evidence>
<organism evidence="2 3">
    <name type="scientific">Chryseobacterium flavum</name>
    <dbReference type="NCBI Taxonomy" id="415851"/>
    <lineage>
        <taxon>Bacteria</taxon>
        <taxon>Pseudomonadati</taxon>
        <taxon>Bacteroidota</taxon>
        <taxon>Flavobacteriia</taxon>
        <taxon>Flavobacteriales</taxon>
        <taxon>Weeksellaceae</taxon>
        <taxon>Chryseobacterium group</taxon>
        <taxon>Chryseobacterium</taxon>
    </lineage>
</organism>
<dbReference type="OrthoDB" id="1082087at2"/>
<dbReference type="Proteomes" id="UP000256769">
    <property type="component" value="Unassembled WGS sequence"/>
</dbReference>
<dbReference type="PROSITE" id="PS51257">
    <property type="entry name" value="PROKAR_LIPOPROTEIN"/>
    <property type="match status" value="1"/>
</dbReference>
<gene>
    <name evidence="2" type="ORF">DRF59_16290</name>
</gene>
<keyword evidence="1" id="KW-0732">Signal</keyword>